<feature type="region of interest" description="Disordered" evidence="8">
    <location>
        <begin position="461"/>
        <end position="494"/>
    </location>
</feature>
<evidence type="ECO:0000256" key="1">
    <source>
        <dbReference type="ARBA" id="ARBA00009156"/>
    </source>
</evidence>
<dbReference type="GO" id="GO:0019301">
    <property type="term" value="P:rhamnose catabolic process"/>
    <property type="evidence" value="ECO:0007669"/>
    <property type="project" value="InterPro"/>
</dbReference>
<name>A0A1G9FBQ9_9ACTN</name>
<dbReference type="PANTHER" id="PTHR10196:SF93">
    <property type="entry name" value="L-RHAMNULOKINASE"/>
    <property type="match status" value="1"/>
</dbReference>
<keyword evidence="2" id="KW-0808">Transferase</keyword>
<keyword evidence="4 11" id="KW-0418">Kinase</keyword>
<dbReference type="InterPro" id="IPR018485">
    <property type="entry name" value="FGGY_C"/>
</dbReference>
<feature type="domain" description="Carbohydrate kinase FGGY C-terminal" evidence="10">
    <location>
        <begin position="258"/>
        <end position="449"/>
    </location>
</feature>
<dbReference type="SUPFAM" id="SSF53067">
    <property type="entry name" value="Actin-like ATPase domain"/>
    <property type="match status" value="2"/>
</dbReference>
<dbReference type="OrthoDB" id="9761504at2"/>
<dbReference type="Gene3D" id="3.30.420.40">
    <property type="match status" value="2"/>
</dbReference>
<dbReference type="CDD" id="cd07771">
    <property type="entry name" value="ASKHA_NBD_FGGY_RhaB-like"/>
    <property type="match status" value="1"/>
</dbReference>
<evidence type="ECO:0000256" key="3">
    <source>
        <dbReference type="ARBA" id="ARBA00022741"/>
    </source>
</evidence>
<comment type="similarity">
    <text evidence="1">Belongs to the FGGY kinase family.</text>
</comment>
<reference evidence="12" key="1">
    <citation type="submission" date="2016-10" db="EMBL/GenBank/DDBJ databases">
        <authorList>
            <person name="Varghese N."/>
            <person name="Submissions S."/>
        </authorList>
    </citation>
    <scope>NUCLEOTIDE SEQUENCE [LARGE SCALE GENOMIC DNA]</scope>
    <source>
        <strain evidence="12">CGMCC 4.3147</strain>
    </source>
</reference>
<dbReference type="EMBL" id="FNGF01000002">
    <property type="protein sequence ID" value="SDK85825.1"/>
    <property type="molecule type" value="Genomic_DNA"/>
</dbReference>
<keyword evidence="7" id="KW-0684">Rhamnose metabolism</keyword>
<accession>A0A1G9FBQ9</accession>
<dbReference type="Proteomes" id="UP000198662">
    <property type="component" value="Unassembled WGS sequence"/>
</dbReference>
<dbReference type="GO" id="GO:0008993">
    <property type="term" value="F:rhamnulokinase activity"/>
    <property type="evidence" value="ECO:0007669"/>
    <property type="project" value="InterPro"/>
</dbReference>
<evidence type="ECO:0000313" key="11">
    <source>
        <dbReference type="EMBL" id="SDK85825.1"/>
    </source>
</evidence>
<evidence type="ECO:0000259" key="9">
    <source>
        <dbReference type="Pfam" id="PF00370"/>
    </source>
</evidence>
<dbReference type="GO" id="GO:0005829">
    <property type="term" value="C:cytosol"/>
    <property type="evidence" value="ECO:0007669"/>
    <property type="project" value="TreeGrafter"/>
</dbReference>
<sequence length="494" mass="50931">MTTLAAVDLGASSGRVMAAEVTRDRAGDRVTLTEAARFPNRAVTVRGRLYWDVLGLWSGVLDGLRATGGAAAIGVDSWAVDYGLLDADGHLLANPYCYRDARGAAAKAAVLAHTGADELFAHTGVQPQPFNTAFQLTADAPGAHRALLVPDLLAYWLSGRPAWEATNASTTGLLDPDTGDWSTAVADRLGIDLALLGPVTPTGTVLGPILPEIAAATGLGAATQVIATASHDTAAAVAAVPYETDGAAPDSASSGTAAYISCGTWSLVGTERDTPIATPAALAAGFTNERGADGTVRFLRNVAGLWLLSESVDTWRREGRGIDLAGLLDAAAGEEALRSVVDPDDPRFADPGDMPARLRAYCAETGQPAPETPAQTAACVIDSLALAHRRAIDALETLTDRPVDTVHIVGGGSNNTLLCQRTADATGRPVLAGPDEATALGNALVQAQALGLIAPGPAARRAAARASARPRRYEPQGPRAPWSHASQRLLGHQP</sequence>
<dbReference type="InterPro" id="IPR013449">
    <property type="entry name" value="Rhamnulokinase"/>
</dbReference>
<keyword evidence="12" id="KW-1185">Reference proteome</keyword>
<dbReference type="Pfam" id="PF02782">
    <property type="entry name" value="FGGY_C"/>
    <property type="match status" value="1"/>
</dbReference>
<protein>
    <submittedName>
        <fullName evidence="11">Rhamnulokinase</fullName>
    </submittedName>
</protein>
<evidence type="ECO:0000313" key="12">
    <source>
        <dbReference type="Proteomes" id="UP000198662"/>
    </source>
</evidence>
<dbReference type="AlphaFoldDB" id="A0A1G9FBQ9"/>
<feature type="domain" description="Carbohydrate kinase FGGY N-terminal" evidence="9">
    <location>
        <begin position="47"/>
        <end position="236"/>
    </location>
</feature>
<dbReference type="GO" id="GO:0005524">
    <property type="term" value="F:ATP binding"/>
    <property type="evidence" value="ECO:0007669"/>
    <property type="project" value="UniProtKB-KW"/>
</dbReference>
<organism evidence="11 12">
    <name type="scientific">Glycomyces sambucus</name>
    <dbReference type="NCBI Taxonomy" id="380244"/>
    <lineage>
        <taxon>Bacteria</taxon>
        <taxon>Bacillati</taxon>
        <taxon>Actinomycetota</taxon>
        <taxon>Actinomycetes</taxon>
        <taxon>Glycomycetales</taxon>
        <taxon>Glycomycetaceae</taxon>
        <taxon>Glycomyces</taxon>
    </lineage>
</organism>
<evidence type="ECO:0000256" key="2">
    <source>
        <dbReference type="ARBA" id="ARBA00022679"/>
    </source>
</evidence>
<dbReference type="STRING" id="380244.SAMN05216298_1694"/>
<dbReference type="InterPro" id="IPR043129">
    <property type="entry name" value="ATPase_NBD"/>
</dbReference>
<evidence type="ECO:0000256" key="6">
    <source>
        <dbReference type="ARBA" id="ARBA00023157"/>
    </source>
</evidence>
<dbReference type="GO" id="GO:0006071">
    <property type="term" value="P:glycerol metabolic process"/>
    <property type="evidence" value="ECO:0007669"/>
    <property type="project" value="TreeGrafter"/>
</dbReference>
<gene>
    <name evidence="11" type="ORF">SAMN05216298_1694</name>
</gene>
<dbReference type="Pfam" id="PF00370">
    <property type="entry name" value="FGGY_N"/>
    <property type="match status" value="1"/>
</dbReference>
<dbReference type="InterPro" id="IPR018484">
    <property type="entry name" value="FGGY_N"/>
</dbReference>
<evidence type="ECO:0000256" key="8">
    <source>
        <dbReference type="SAM" id="MobiDB-lite"/>
    </source>
</evidence>
<dbReference type="GO" id="GO:0004370">
    <property type="term" value="F:glycerol kinase activity"/>
    <property type="evidence" value="ECO:0007669"/>
    <property type="project" value="TreeGrafter"/>
</dbReference>
<keyword evidence="5" id="KW-0067">ATP-binding</keyword>
<evidence type="ECO:0000256" key="5">
    <source>
        <dbReference type="ARBA" id="ARBA00022840"/>
    </source>
</evidence>
<dbReference type="RefSeq" id="WP_091046027.1">
    <property type="nucleotide sequence ID" value="NZ_FNGF01000002.1"/>
</dbReference>
<evidence type="ECO:0000259" key="10">
    <source>
        <dbReference type="Pfam" id="PF02782"/>
    </source>
</evidence>
<dbReference type="PANTHER" id="PTHR10196">
    <property type="entry name" value="SUGAR KINASE"/>
    <property type="match status" value="1"/>
</dbReference>
<keyword evidence="6" id="KW-1015">Disulfide bond</keyword>
<keyword evidence="3" id="KW-0547">Nucleotide-binding</keyword>
<evidence type="ECO:0000256" key="7">
    <source>
        <dbReference type="ARBA" id="ARBA00023308"/>
    </source>
</evidence>
<evidence type="ECO:0000256" key="4">
    <source>
        <dbReference type="ARBA" id="ARBA00022777"/>
    </source>
</evidence>
<proteinExistence type="inferred from homology"/>